<protein>
    <submittedName>
        <fullName evidence="5">Transmembrane protein</fullName>
    </submittedName>
</protein>
<evidence type="ECO:0000256" key="1">
    <source>
        <dbReference type="SAM" id="Coils"/>
    </source>
</evidence>
<keyword evidence="1" id="KW-0175">Coiled coil</keyword>
<sequence>MNINQSKSDEEIQQITTSGSEVESLENLSKIIEPTDSFLVYRGNGVFNFTRDLYLKLFKSSNLPSGFNADSPGNEEDSFSQILPEELHLYIFQFLSPIEIIRTSFTCRSFYLTCSDLSLWRTIAKNYDYLFISEQLEVVEYSRTLIVVGLQADLENQIKKLREEKKKKKNIIENNENININIDNENNENNQNKEILEINNLNEEDLLIEKSNEEKSNEEKSQNEEKSRQNSQTIRIFSRSAMVGSFQRALTPNSNTITKVGSSIFPVPLSTKEKRIEYIDLVEDPYKILISKIKETKNTFKKHETQMSQRQHQLEIQMKNRKIQTQLVYFISILLCLGQIGFFIFLFLLDFRIEQLNHIKFVYMILPVLAIVIAVIGLLIRLMFFVERDDAIFLAIVISLFASVDLFSLLAALRADEIIKWDWAIIFVPIYLIFVILCFISYFILRTATFSGVMSILMLVDLIVGFAFLILKIDSKWNVSYTIIFIPFYIYLFFPCIALSCAASENCPHSISEDAFVRIAKPFLALNFPIIVFLCLLNSYLENYYLNHFSYVMIPLYFFFLLTTIASLSSVVLWTIRIISRGWQANWT</sequence>
<feature type="transmembrane region" description="Helical" evidence="3">
    <location>
        <begin position="452"/>
        <end position="473"/>
    </location>
</feature>
<name>A0A9Q0LCU1_ANAIG</name>
<dbReference type="Pfam" id="PF12937">
    <property type="entry name" value="F-box-like"/>
    <property type="match status" value="1"/>
</dbReference>
<feature type="coiled-coil region" evidence="1">
    <location>
        <begin position="147"/>
        <end position="204"/>
    </location>
</feature>
<feature type="transmembrane region" description="Helical" evidence="3">
    <location>
        <begin position="553"/>
        <end position="576"/>
    </location>
</feature>
<dbReference type="InterPro" id="IPR001810">
    <property type="entry name" value="F-box_dom"/>
</dbReference>
<dbReference type="AlphaFoldDB" id="A0A9Q0LCU1"/>
<evidence type="ECO:0000256" key="3">
    <source>
        <dbReference type="SAM" id="Phobius"/>
    </source>
</evidence>
<feature type="transmembrane region" description="Helical" evidence="3">
    <location>
        <begin position="327"/>
        <end position="349"/>
    </location>
</feature>
<evidence type="ECO:0000259" key="4">
    <source>
        <dbReference type="PROSITE" id="PS50181"/>
    </source>
</evidence>
<dbReference type="PROSITE" id="PS50181">
    <property type="entry name" value="FBOX"/>
    <property type="match status" value="1"/>
</dbReference>
<organism evidence="5 6">
    <name type="scientific">Anaeramoeba ignava</name>
    <name type="common">Anaerobic marine amoeba</name>
    <dbReference type="NCBI Taxonomy" id="1746090"/>
    <lineage>
        <taxon>Eukaryota</taxon>
        <taxon>Metamonada</taxon>
        <taxon>Anaeramoebidae</taxon>
        <taxon>Anaeramoeba</taxon>
    </lineage>
</organism>
<feature type="domain" description="F-box" evidence="4">
    <location>
        <begin position="77"/>
        <end position="123"/>
    </location>
</feature>
<dbReference type="SMART" id="SM00256">
    <property type="entry name" value="FBOX"/>
    <property type="match status" value="1"/>
</dbReference>
<keyword evidence="3 5" id="KW-0812">Transmembrane</keyword>
<gene>
    <name evidence="5" type="ORF">M0811_10791</name>
</gene>
<keyword evidence="3" id="KW-0472">Membrane</keyword>
<feature type="transmembrane region" description="Helical" evidence="3">
    <location>
        <begin position="423"/>
        <end position="445"/>
    </location>
</feature>
<keyword evidence="6" id="KW-1185">Reference proteome</keyword>
<proteinExistence type="predicted"/>
<keyword evidence="3" id="KW-1133">Transmembrane helix</keyword>
<dbReference type="InterPro" id="IPR036047">
    <property type="entry name" value="F-box-like_dom_sf"/>
</dbReference>
<dbReference type="Proteomes" id="UP001149090">
    <property type="component" value="Unassembled WGS sequence"/>
</dbReference>
<comment type="caution">
    <text evidence="5">The sequence shown here is derived from an EMBL/GenBank/DDBJ whole genome shotgun (WGS) entry which is preliminary data.</text>
</comment>
<dbReference type="EMBL" id="JAPDFW010000094">
    <property type="protein sequence ID" value="KAJ5070522.1"/>
    <property type="molecule type" value="Genomic_DNA"/>
</dbReference>
<accession>A0A9Q0LCU1</accession>
<evidence type="ECO:0000313" key="5">
    <source>
        <dbReference type="EMBL" id="KAJ5070522.1"/>
    </source>
</evidence>
<feature type="transmembrane region" description="Helical" evidence="3">
    <location>
        <begin position="361"/>
        <end position="384"/>
    </location>
</feature>
<feature type="compositionally biased region" description="Basic and acidic residues" evidence="2">
    <location>
        <begin position="212"/>
        <end position="228"/>
    </location>
</feature>
<evidence type="ECO:0000313" key="6">
    <source>
        <dbReference type="Proteomes" id="UP001149090"/>
    </source>
</evidence>
<feature type="region of interest" description="Disordered" evidence="2">
    <location>
        <begin position="212"/>
        <end position="233"/>
    </location>
</feature>
<feature type="transmembrane region" description="Helical" evidence="3">
    <location>
        <begin position="523"/>
        <end position="541"/>
    </location>
</feature>
<evidence type="ECO:0000256" key="2">
    <source>
        <dbReference type="SAM" id="MobiDB-lite"/>
    </source>
</evidence>
<feature type="transmembrane region" description="Helical" evidence="3">
    <location>
        <begin position="391"/>
        <end position="411"/>
    </location>
</feature>
<dbReference type="SUPFAM" id="SSF81383">
    <property type="entry name" value="F-box domain"/>
    <property type="match status" value="1"/>
</dbReference>
<dbReference type="OrthoDB" id="550575at2759"/>
<dbReference type="Gene3D" id="1.20.1280.50">
    <property type="match status" value="1"/>
</dbReference>
<reference evidence="5" key="1">
    <citation type="submission" date="2022-10" db="EMBL/GenBank/DDBJ databases">
        <title>Novel sulphate-reducing endosymbionts in the free-living metamonad Anaeramoeba.</title>
        <authorList>
            <person name="Jerlstrom-Hultqvist J."/>
            <person name="Cepicka I."/>
            <person name="Gallot-Lavallee L."/>
            <person name="Salas-Leiva D."/>
            <person name="Curtis B.A."/>
            <person name="Zahonova K."/>
            <person name="Pipaliya S."/>
            <person name="Dacks J."/>
            <person name="Roger A.J."/>
        </authorList>
    </citation>
    <scope>NUCLEOTIDE SEQUENCE</scope>
    <source>
        <strain evidence="5">BMAN</strain>
    </source>
</reference>
<feature type="transmembrane region" description="Helical" evidence="3">
    <location>
        <begin position="479"/>
        <end position="502"/>
    </location>
</feature>